<dbReference type="InterPro" id="IPR036388">
    <property type="entry name" value="WH-like_DNA-bd_sf"/>
</dbReference>
<comment type="caution">
    <text evidence="6">The sequence shown here is derived from an EMBL/GenBank/DDBJ whole genome shotgun (WGS) entry which is preliminary data.</text>
</comment>
<dbReference type="Proteomes" id="UP001595979">
    <property type="component" value="Unassembled WGS sequence"/>
</dbReference>
<feature type="domain" description="SIS" evidence="5">
    <location>
        <begin position="128"/>
        <end position="268"/>
    </location>
</feature>
<accession>A0ABW1DE08</accession>
<keyword evidence="7" id="KW-1185">Reference proteome</keyword>
<feature type="domain" description="HTH rpiR-type" evidence="4">
    <location>
        <begin position="9"/>
        <end position="85"/>
    </location>
</feature>
<keyword evidence="2" id="KW-0238">DNA-binding</keyword>
<dbReference type="InterPro" id="IPR035472">
    <property type="entry name" value="RpiR-like_SIS"/>
</dbReference>
<dbReference type="Gene3D" id="3.40.50.10490">
    <property type="entry name" value="Glucose-6-phosphate isomerase like protein, domain 1"/>
    <property type="match status" value="1"/>
</dbReference>
<dbReference type="Pfam" id="PF01380">
    <property type="entry name" value="SIS"/>
    <property type="match status" value="1"/>
</dbReference>
<dbReference type="CDD" id="cd05013">
    <property type="entry name" value="SIS_RpiR"/>
    <property type="match status" value="1"/>
</dbReference>
<dbReference type="Gene3D" id="1.10.10.10">
    <property type="entry name" value="Winged helix-like DNA-binding domain superfamily/Winged helix DNA-binding domain"/>
    <property type="match status" value="1"/>
</dbReference>
<reference evidence="7" key="1">
    <citation type="journal article" date="2019" name="Int. J. Syst. Evol. Microbiol.">
        <title>The Global Catalogue of Microorganisms (GCM) 10K type strain sequencing project: providing services to taxonomists for standard genome sequencing and annotation.</title>
        <authorList>
            <consortium name="The Broad Institute Genomics Platform"/>
            <consortium name="The Broad Institute Genome Sequencing Center for Infectious Disease"/>
            <person name="Wu L."/>
            <person name="Ma J."/>
        </authorList>
    </citation>
    <scope>NUCLEOTIDE SEQUENCE [LARGE SCALE GENOMIC DNA]</scope>
    <source>
        <strain evidence="7">CGMCC 1.15053</strain>
    </source>
</reference>
<organism evidence="6 7">
    <name type="scientific">Deinococcus petrolearius</name>
    <dbReference type="NCBI Taxonomy" id="1751295"/>
    <lineage>
        <taxon>Bacteria</taxon>
        <taxon>Thermotogati</taxon>
        <taxon>Deinococcota</taxon>
        <taxon>Deinococci</taxon>
        <taxon>Deinococcales</taxon>
        <taxon>Deinococcaceae</taxon>
        <taxon>Deinococcus</taxon>
    </lineage>
</organism>
<keyword evidence="3" id="KW-0804">Transcription</keyword>
<dbReference type="PANTHER" id="PTHR30514">
    <property type="entry name" value="GLUCOKINASE"/>
    <property type="match status" value="1"/>
</dbReference>
<evidence type="ECO:0000256" key="2">
    <source>
        <dbReference type="ARBA" id="ARBA00023125"/>
    </source>
</evidence>
<dbReference type="PROSITE" id="PS51464">
    <property type="entry name" value="SIS"/>
    <property type="match status" value="1"/>
</dbReference>
<gene>
    <name evidence="6" type="ORF">ACFPQ6_00905</name>
</gene>
<dbReference type="PROSITE" id="PS51071">
    <property type="entry name" value="HTH_RPIR"/>
    <property type="match status" value="1"/>
</dbReference>
<dbReference type="EMBL" id="JBHSOH010000002">
    <property type="protein sequence ID" value="MFC5846856.1"/>
    <property type="molecule type" value="Genomic_DNA"/>
</dbReference>
<dbReference type="SUPFAM" id="SSF53697">
    <property type="entry name" value="SIS domain"/>
    <property type="match status" value="1"/>
</dbReference>
<dbReference type="Pfam" id="PF01418">
    <property type="entry name" value="HTH_6"/>
    <property type="match status" value="1"/>
</dbReference>
<protein>
    <submittedName>
        <fullName evidence="6">MurR/RpiR family transcriptional regulator</fullName>
    </submittedName>
</protein>
<dbReference type="InterPro" id="IPR001347">
    <property type="entry name" value="SIS_dom"/>
</dbReference>
<proteinExistence type="predicted"/>
<evidence type="ECO:0000313" key="6">
    <source>
        <dbReference type="EMBL" id="MFC5846856.1"/>
    </source>
</evidence>
<dbReference type="InterPro" id="IPR009057">
    <property type="entry name" value="Homeodomain-like_sf"/>
</dbReference>
<dbReference type="InterPro" id="IPR000281">
    <property type="entry name" value="HTH_RpiR"/>
</dbReference>
<evidence type="ECO:0000256" key="3">
    <source>
        <dbReference type="ARBA" id="ARBA00023163"/>
    </source>
</evidence>
<evidence type="ECO:0000256" key="1">
    <source>
        <dbReference type="ARBA" id="ARBA00023015"/>
    </source>
</evidence>
<evidence type="ECO:0000313" key="7">
    <source>
        <dbReference type="Proteomes" id="UP001595979"/>
    </source>
</evidence>
<sequence length="289" mass="30361">MPDSALNLPPILRRMHLLRGDAGAASGRVIDHILGDPQRFLTLTIAELSDATGTSDATVVRLVQAMGFGGFQEFKLQLSRSLALTRASNITVDAGDPAVAVLRKVFDGAGVGLGDTLEHLDLEAFSAAVQASAQSRHIALIGLGWSGLVALDGQQRALRLGLSCGAHTDPSTFVQVCSMLEPTDVLVAVSFSGTSPDVVSAARLARGTGATVVAVTGLGRTPLTRAAHHVLTSSAPGDAYRPEGLNVRFAQLCLLDALFTALHVSQEPYMTERLHRARTARRAINADPT</sequence>
<evidence type="ECO:0000259" key="4">
    <source>
        <dbReference type="PROSITE" id="PS51071"/>
    </source>
</evidence>
<dbReference type="RefSeq" id="WP_380045374.1">
    <property type="nucleotide sequence ID" value="NZ_JBHSOH010000002.1"/>
</dbReference>
<dbReference type="InterPro" id="IPR046348">
    <property type="entry name" value="SIS_dom_sf"/>
</dbReference>
<keyword evidence="1" id="KW-0805">Transcription regulation</keyword>
<evidence type="ECO:0000259" key="5">
    <source>
        <dbReference type="PROSITE" id="PS51464"/>
    </source>
</evidence>
<name>A0ABW1DE08_9DEIO</name>
<dbReference type="SUPFAM" id="SSF46689">
    <property type="entry name" value="Homeodomain-like"/>
    <property type="match status" value="1"/>
</dbReference>
<dbReference type="InterPro" id="IPR047640">
    <property type="entry name" value="RpiR-like"/>
</dbReference>
<dbReference type="PANTHER" id="PTHR30514:SF1">
    <property type="entry name" value="HTH-TYPE TRANSCRIPTIONAL REGULATOR HEXR-RELATED"/>
    <property type="match status" value="1"/>
</dbReference>